<protein>
    <submittedName>
        <fullName evidence="3">Uncharacterized protein</fullName>
    </submittedName>
</protein>
<dbReference type="EMBL" id="JACHEG010000005">
    <property type="protein sequence ID" value="MBB6164135.1"/>
    <property type="molecule type" value="Genomic_DNA"/>
</dbReference>
<evidence type="ECO:0000313" key="3">
    <source>
        <dbReference type="EMBL" id="MBB6164135.1"/>
    </source>
</evidence>
<sequence length="130" mass="14103">MPFYIVTYTALVDAEDEVDAAEKAMNDLQVKPQLKFAVKFDESSIKHVSVRRRTTAVGEEQDVQAAVASDAEVSSDISRLETKQEDQSTPEKVANATPSSGAIGAILLALSFAGCVLFGLFHFSSFQPFQ</sequence>
<feature type="region of interest" description="Disordered" evidence="1">
    <location>
        <begin position="61"/>
        <end position="97"/>
    </location>
</feature>
<dbReference type="RefSeq" id="WP_183994467.1">
    <property type="nucleotide sequence ID" value="NZ_BMHW01000003.1"/>
</dbReference>
<feature type="compositionally biased region" description="Low complexity" evidence="1">
    <location>
        <begin position="63"/>
        <end position="76"/>
    </location>
</feature>
<proteinExistence type="predicted"/>
<evidence type="ECO:0000256" key="2">
    <source>
        <dbReference type="SAM" id="Phobius"/>
    </source>
</evidence>
<comment type="caution">
    <text evidence="3">The sequence shown here is derived from an EMBL/GenBank/DDBJ whole genome shotgun (WGS) entry which is preliminary data.</text>
</comment>
<accession>A0A7W9Y8W3</accession>
<dbReference type="Proteomes" id="UP000547879">
    <property type="component" value="Unassembled WGS sequence"/>
</dbReference>
<keyword evidence="4" id="KW-1185">Reference proteome</keyword>
<evidence type="ECO:0000256" key="1">
    <source>
        <dbReference type="SAM" id="MobiDB-lite"/>
    </source>
</evidence>
<organism evidence="3 4">
    <name type="scientific">Rhizobium wenxiniae</name>
    <dbReference type="NCBI Taxonomy" id="1737357"/>
    <lineage>
        <taxon>Bacteria</taxon>
        <taxon>Pseudomonadati</taxon>
        <taxon>Pseudomonadota</taxon>
        <taxon>Alphaproteobacteria</taxon>
        <taxon>Hyphomicrobiales</taxon>
        <taxon>Rhizobiaceae</taxon>
        <taxon>Rhizobium/Agrobacterium group</taxon>
        <taxon>Rhizobium</taxon>
    </lineage>
</organism>
<keyword evidence="2" id="KW-0812">Transmembrane</keyword>
<feature type="transmembrane region" description="Helical" evidence="2">
    <location>
        <begin position="102"/>
        <end position="123"/>
    </location>
</feature>
<keyword evidence="2" id="KW-0472">Membrane</keyword>
<dbReference type="AlphaFoldDB" id="A0A7W9Y8W3"/>
<keyword evidence="2" id="KW-1133">Transmembrane helix</keyword>
<evidence type="ECO:0000313" key="4">
    <source>
        <dbReference type="Proteomes" id="UP000547879"/>
    </source>
</evidence>
<gene>
    <name evidence="3" type="ORF">HNQ72_003976</name>
</gene>
<reference evidence="3 4" key="1">
    <citation type="submission" date="2020-08" db="EMBL/GenBank/DDBJ databases">
        <title>Genomic Encyclopedia of Type Strains, Phase IV (KMG-IV): sequencing the most valuable type-strain genomes for metagenomic binning, comparative biology and taxonomic classification.</title>
        <authorList>
            <person name="Goeker M."/>
        </authorList>
    </citation>
    <scope>NUCLEOTIDE SEQUENCE [LARGE SCALE GENOMIC DNA]</scope>
    <source>
        <strain evidence="3 4">DSM 100734</strain>
    </source>
</reference>
<name>A0A7W9Y8W3_9HYPH</name>